<dbReference type="PRINTS" id="PR00178">
    <property type="entry name" value="FATTYACIDBP"/>
</dbReference>
<reference evidence="12 13" key="1">
    <citation type="submission" date="2019-06" db="EMBL/GenBank/DDBJ databases">
        <title>Draft genomes of female and male turbot (Scophthalmus maximus).</title>
        <authorList>
            <person name="Xu H."/>
            <person name="Xu X.-W."/>
            <person name="Shao C."/>
            <person name="Chen S."/>
        </authorList>
    </citation>
    <scope>NUCLEOTIDE SEQUENCE [LARGE SCALE GENOMIC DNA]</scope>
    <source>
        <strain evidence="12">Ysfricsl-2016a</strain>
        <tissue evidence="12">Blood</tissue>
    </source>
</reference>
<dbReference type="Pfam" id="PF00061">
    <property type="entry name" value="Lipocalin"/>
    <property type="match status" value="1"/>
</dbReference>
<evidence type="ECO:0000259" key="11">
    <source>
        <dbReference type="PROSITE" id="PS00214"/>
    </source>
</evidence>
<evidence type="ECO:0000256" key="1">
    <source>
        <dbReference type="ARBA" id="ARBA00003699"/>
    </source>
</evidence>
<evidence type="ECO:0000256" key="4">
    <source>
        <dbReference type="ARBA" id="ARBA00022692"/>
    </source>
</evidence>
<dbReference type="PROSITE" id="PS00214">
    <property type="entry name" value="FABP"/>
    <property type="match status" value="1"/>
</dbReference>
<feature type="domain" description="Cytosolic fatty-acid binding proteins" evidence="11">
    <location>
        <begin position="10"/>
        <end position="27"/>
    </location>
</feature>
<keyword evidence="6 10" id="KW-1133">Transmembrane helix</keyword>
<dbReference type="Proteomes" id="UP000438429">
    <property type="component" value="Unassembled WGS sequence"/>
</dbReference>
<evidence type="ECO:0000256" key="3">
    <source>
        <dbReference type="ARBA" id="ARBA00008390"/>
    </source>
</evidence>
<sequence length="399" mass="44839">MENKVTDFSGKWKMRSSENFEELLKALGVNVFLRKIAVRAASSPAVEITQQGESLSIKTSTSVRTTHVSFTVGQSFNETTVDGRPCTSFPKWETDSKIVCEQTLQKGDGTVTAWTRELTNDGELILWWLLHISSGFQPRTPPDVDMSKYTSFPDPVDNPFQVRGDEMKMEKKANMSERECDRRRARQNNWPPLPSFCPVGPCFYQDIDVEITQRFQRTVTIMYYFWMFGTCTLLFNLISSLAMFCVDPSGGVGLGLAILWGLLFTPCSFVCWYRPMYKAFRSDSSFNFFLFFFIFFAQVVVYIIMTIGIPGWGFSGWIVSLAALNTSVPVGAIMMINAIFFTSQAAMGVVMLKKVHSLYRQTDASFQKAQAEFTTGVMANQAVRNAAANAAQGAFTAPR</sequence>
<evidence type="ECO:0000256" key="10">
    <source>
        <dbReference type="RuleBase" id="RU363122"/>
    </source>
</evidence>
<evidence type="ECO:0000256" key="6">
    <source>
        <dbReference type="ARBA" id="ARBA00022989"/>
    </source>
</evidence>
<comment type="caution">
    <text evidence="12">The sequence shown here is derived from an EMBL/GenBank/DDBJ whole genome shotgun (WGS) entry which is preliminary data.</text>
</comment>
<evidence type="ECO:0000256" key="2">
    <source>
        <dbReference type="ARBA" id="ARBA00004141"/>
    </source>
</evidence>
<dbReference type="InterPro" id="IPR000463">
    <property type="entry name" value="Fatty_acid-bd"/>
</dbReference>
<dbReference type="PANTHER" id="PTHR10687:SF6">
    <property type="entry name" value="SECRETORY CARRIER-ASSOCIATED MEMBRANE PROTEIN 3"/>
    <property type="match status" value="1"/>
</dbReference>
<feature type="transmembrane region" description="Helical" evidence="10">
    <location>
        <begin position="223"/>
        <end position="244"/>
    </location>
</feature>
<comment type="similarity">
    <text evidence="3 9">Belongs to the calycin superfamily. Fatty-acid binding protein (FABP) family.</text>
</comment>
<accession>A0A6A4RW31</accession>
<dbReference type="GO" id="GO:0055038">
    <property type="term" value="C:recycling endosome membrane"/>
    <property type="evidence" value="ECO:0007669"/>
    <property type="project" value="TreeGrafter"/>
</dbReference>
<dbReference type="GO" id="GO:0015031">
    <property type="term" value="P:protein transport"/>
    <property type="evidence" value="ECO:0007669"/>
    <property type="project" value="InterPro"/>
</dbReference>
<feature type="transmembrane region" description="Helical" evidence="10">
    <location>
        <begin position="250"/>
        <end position="273"/>
    </location>
</feature>
<evidence type="ECO:0000256" key="8">
    <source>
        <dbReference type="ARBA" id="ARBA00023136"/>
    </source>
</evidence>
<feature type="transmembrane region" description="Helical" evidence="10">
    <location>
        <begin position="329"/>
        <end position="352"/>
    </location>
</feature>
<organism evidence="12 13">
    <name type="scientific">Scophthalmus maximus</name>
    <name type="common">Turbot</name>
    <name type="synonym">Psetta maxima</name>
    <dbReference type="NCBI Taxonomy" id="52904"/>
    <lineage>
        <taxon>Eukaryota</taxon>
        <taxon>Metazoa</taxon>
        <taxon>Chordata</taxon>
        <taxon>Craniata</taxon>
        <taxon>Vertebrata</taxon>
        <taxon>Euteleostomi</taxon>
        <taxon>Actinopterygii</taxon>
        <taxon>Neopterygii</taxon>
        <taxon>Teleostei</taxon>
        <taxon>Neoteleostei</taxon>
        <taxon>Acanthomorphata</taxon>
        <taxon>Carangaria</taxon>
        <taxon>Pleuronectiformes</taxon>
        <taxon>Pleuronectoidei</taxon>
        <taxon>Scophthalmidae</taxon>
        <taxon>Scophthalmus</taxon>
    </lineage>
</organism>
<evidence type="ECO:0000256" key="5">
    <source>
        <dbReference type="ARBA" id="ARBA00022893"/>
    </source>
</evidence>
<evidence type="ECO:0000313" key="12">
    <source>
        <dbReference type="EMBL" id="KAF0024587.1"/>
    </source>
</evidence>
<dbReference type="FunFam" id="2.40.128.20:FF:000001">
    <property type="entry name" value="Fatty acid-binding protein, adipocyte"/>
    <property type="match status" value="1"/>
</dbReference>
<comment type="similarity">
    <text evidence="10">Belongs to the SCAMP family.</text>
</comment>
<protein>
    <recommendedName>
        <fullName evidence="10">Secretory carrier-associated membrane protein</fullName>
        <shortName evidence="10">Secretory carrier membrane protein</shortName>
    </recommendedName>
</protein>
<keyword evidence="9" id="KW-0813">Transport</keyword>
<dbReference type="GO" id="GO:0032588">
    <property type="term" value="C:trans-Golgi network membrane"/>
    <property type="evidence" value="ECO:0007669"/>
    <property type="project" value="TreeGrafter"/>
</dbReference>
<evidence type="ECO:0000313" key="13">
    <source>
        <dbReference type="Proteomes" id="UP000438429"/>
    </source>
</evidence>
<dbReference type="GO" id="GO:0016918">
    <property type="term" value="F:retinal binding"/>
    <property type="evidence" value="ECO:0007669"/>
    <property type="project" value="UniProtKB-KW"/>
</dbReference>
<dbReference type="GO" id="GO:0019841">
    <property type="term" value="F:retinol binding"/>
    <property type="evidence" value="ECO:0007669"/>
    <property type="project" value="UniProtKB-KW"/>
</dbReference>
<gene>
    <name evidence="12" type="ORF">F2P81_023389</name>
</gene>
<dbReference type="InterPro" id="IPR012674">
    <property type="entry name" value="Calycin"/>
</dbReference>
<comment type="function">
    <text evidence="1">Cytosolic CRABPs may regulate the access of retinoic acid to the nuclear retinoic acid receptors.</text>
</comment>
<dbReference type="EMBL" id="VEVO01000021">
    <property type="protein sequence ID" value="KAF0024587.1"/>
    <property type="molecule type" value="Genomic_DNA"/>
</dbReference>
<dbReference type="InterPro" id="IPR000566">
    <property type="entry name" value="Lipocln_cytosolic_FA-bd_dom"/>
</dbReference>
<comment type="subcellular location">
    <subcellularLocation>
        <location evidence="2 10">Membrane</location>
        <topology evidence="2 10">Multi-pass membrane protein</topology>
    </subcellularLocation>
</comment>
<keyword evidence="8 10" id="KW-0472">Membrane</keyword>
<keyword evidence="4 10" id="KW-0812">Transmembrane</keyword>
<dbReference type="InterPro" id="IPR007273">
    <property type="entry name" value="SCAMP"/>
</dbReference>
<proteinExistence type="inferred from homology"/>
<keyword evidence="7" id="KW-0683">Retinol-binding</keyword>
<evidence type="ECO:0000256" key="9">
    <source>
        <dbReference type="RuleBase" id="RU003696"/>
    </source>
</evidence>
<dbReference type="SUPFAM" id="SSF50814">
    <property type="entry name" value="Lipocalins"/>
    <property type="match status" value="1"/>
</dbReference>
<dbReference type="Pfam" id="PF04144">
    <property type="entry name" value="SCAMP"/>
    <property type="match status" value="1"/>
</dbReference>
<dbReference type="PANTHER" id="PTHR10687">
    <property type="entry name" value="SECRETORY CARRIER-ASSOCIATED MEMBRANE PROTEIN SCAMP"/>
    <property type="match status" value="1"/>
</dbReference>
<dbReference type="AlphaFoldDB" id="A0A6A4RW31"/>
<name>A0A6A4RW31_SCOMX</name>
<evidence type="ECO:0000256" key="7">
    <source>
        <dbReference type="ARBA" id="ARBA00023072"/>
    </source>
</evidence>
<feature type="transmembrane region" description="Helical" evidence="10">
    <location>
        <begin position="285"/>
        <end position="309"/>
    </location>
</feature>
<keyword evidence="5" id="KW-0845">Vitamin A</keyword>
<dbReference type="Gene3D" id="2.40.128.20">
    <property type="match status" value="1"/>
</dbReference>